<feature type="coiled-coil region" evidence="1">
    <location>
        <begin position="111"/>
        <end position="138"/>
    </location>
</feature>
<evidence type="ECO:0000313" key="2">
    <source>
        <dbReference type="EMBL" id="AQX52437.1"/>
    </source>
</evidence>
<dbReference type="Proteomes" id="UP000189738">
    <property type="component" value="Chromosome"/>
</dbReference>
<evidence type="ECO:0000313" key="3">
    <source>
        <dbReference type="Proteomes" id="UP000189738"/>
    </source>
</evidence>
<gene>
    <name evidence="2" type="ORF">AYC66_17910</name>
</gene>
<keyword evidence="1" id="KW-0175">Coiled coil</keyword>
<dbReference type="RefSeq" id="WP_119812203.1">
    <property type="nucleotide sequence ID" value="NZ_CP014339.1"/>
</dbReference>
<accession>A0A494GJX0</accession>
<evidence type="ECO:0000256" key="1">
    <source>
        <dbReference type="SAM" id="Coils"/>
    </source>
</evidence>
<protein>
    <submittedName>
        <fullName evidence="2">Uncharacterized protein</fullName>
    </submittedName>
</protein>
<sequence>MTKNEAIKAAYGERKKYIKVPVSDRLPEKGINSILLWNENPELVAKGYVSKFGNLIIHGNVDYEGKPDLYLEEVPDHSEEMLSLLEKSRKIIQSLKLSMLVHPDCEEGSEFDDYTTSAQETENQIEELINKVKDNGTRI</sequence>
<proteinExistence type="predicted"/>
<reference evidence="2 3" key="1">
    <citation type="submission" date="2016-02" db="EMBL/GenBank/DDBJ databases">
        <authorList>
            <person name="Nicholson A.C."/>
            <person name="Humrighouse B.W."/>
            <person name="Loparev V."/>
            <person name="Emery B."/>
            <person name="Graziano J."/>
            <person name="McQuiston J.R."/>
        </authorList>
    </citation>
    <scope>NUCLEOTIDE SEQUENCE [LARGE SCALE GENOMIC DNA]</scope>
    <source>
        <strain evidence="2 3">E6809</strain>
    </source>
</reference>
<name>A0A494GJX0_9FLAO</name>
<dbReference type="EMBL" id="CP014339">
    <property type="protein sequence ID" value="AQX52437.1"/>
    <property type="molecule type" value="Genomic_DNA"/>
</dbReference>
<dbReference type="AlphaFoldDB" id="A0A494GJX0"/>
<organism evidence="2 3">
    <name type="scientific">Elizabethkingia anophelis</name>
    <dbReference type="NCBI Taxonomy" id="1117645"/>
    <lineage>
        <taxon>Bacteria</taxon>
        <taxon>Pseudomonadati</taxon>
        <taxon>Bacteroidota</taxon>
        <taxon>Flavobacteriia</taxon>
        <taxon>Flavobacteriales</taxon>
        <taxon>Weeksellaceae</taxon>
        <taxon>Elizabethkingia</taxon>
    </lineage>
</organism>